<dbReference type="AlphaFoldDB" id="A0A4C1SYY6"/>
<proteinExistence type="predicted"/>
<evidence type="ECO:0000313" key="1">
    <source>
        <dbReference type="EMBL" id="GBP07176.1"/>
    </source>
</evidence>
<gene>
    <name evidence="1" type="ORF">EVAR_92079_1</name>
</gene>
<name>A0A4C1SYY6_EUMVA</name>
<reference evidence="1 2" key="1">
    <citation type="journal article" date="2019" name="Commun. Biol.">
        <title>The bagworm genome reveals a unique fibroin gene that provides high tensile strength.</title>
        <authorList>
            <person name="Kono N."/>
            <person name="Nakamura H."/>
            <person name="Ohtoshi R."/>
            <person name="Tomita M."/>
            <person name="Numata K."/>
            <person name="Arakawa K."/>
        </authorList>
    </citation>
    <scope>NUCLEOTIDE SEQUENCE [LARGE SCALE GENOMIC DNA]</scope>
</reference>
<keyword evidence="2" id="KW-1185">Reference proteome</keyword>
<accession>A0A4C1SYY6</accession>
<organism evidence="1 2">
    <name type="scientific">Eumeta variegata</name>
    <name type="common">Bagworm moth</name>
    <name type="synonym">Eumeta japonica</name>
    <dbReference type="NCBI Taxonomy" id="151549"/>
    <lineage>
        <taxon>Eukaryota</taxon>
        <taxon>Metazoa</taxon>
        <taxon>Ecdysozoa</taxon>
        <taxon>Arthropoda</taxon>
        <taxon>Hexapoda</taxon>
        <taxon>Insecta</taxon>
        <taxon>Pterygota</taxon>
        <taxon>Neoptera</taxon>
        <taxon>Endopterygota</taxon>
        <taxon>Lepidoptera</taxon>
        <taxon>Glossata</taxon>
        <taxon>Ditrysia</taxon>
        <taxon>Tineoidea</taxon>
        <taxon>Psychidae</taxon>
        <taxon>Oiketicinae</taxon>
        <taxon>Eumeta</taxon>
    </lineage>
</organism>
<comment type="caution">
    <text evidence="1">The sequence shown here is derived from an EMBL/GenBank/DDBJ whole genome shotgun (WGS) entry which is preliminary data.</text>
</comment>
<protein>
    <submittedName>
        <fullName evidence="1">Uncharacterized protein</fullName>
    </submittedName>
</protein>
<dbReference type="Proteomes" id="UP000299102">
    <property type="component" value="Unassembled WGS sequence"/>
</dbReference>
<sequence length="88" mass="9858">MQHHLSLPTLKVTVVINPAWWNKSKEVVTNERSNIGHTRLHSHEGPPEEHADIKAIERYIYEWKCGVIPRAAARRGVTAAASLRNAAA</sequence>
<dbReference type="EMBL" id="BGZK01000025">
    <property type="protein sequence ID" value="GBP07176.1"/>
    <property type="molecule type" value="Genomic_DNA"/>
</dbReference>
<evidence type="ECO:0000313" key="2">
    <source>
        <dbReference type="Proteomes" id="UP000299102"/>
    </source>
</evidence>